<evidence type="ECO:0000313" key="10">
    <source>
        <dbReference type="EMBL" id="AYO31406.1"/>
    </source>
</evidence>
<dbReference type="SMART" id="SM00448">
    <property type="entry name" value="REC"/>
    <property type="match status" value="1"/>
</dbReference>
<evidence type="ECO:0000256" key="7">
    <source>
        <dbReference type="PROSITE-ProRule" id="PRU00169"/>
    </source>
</evidence>
<dbReference type="InterPro" id="IPR009057">
    <property type="entry name" value="Homeodomain-like_sf"/>
</dbReference>
<evidence type="ECO:0000259" key="9">
    <source>
        <dbReference type="PROSITE" id="PS50110"/>
    </source>
</evidence>
<dbReference type="Gene3D" id="3.40.50.300">
    <property type="entry name" value="P-loop containing nucleotide triphosphate hydrolases"/>
    <property type="match status" value="1"/>
</dbReference>
<name>A0A3G2R7J6_9FIRM</name>
<feature type="domain" description="Sigma-54 factor interaction" evidence="8">
    <location>
        <begin position="136"/>
        <end position="367"/>
    </location>
</feature>
<organism evidence="10 11">
    <name type="scientific">Biomaibacter acetigenes</name>
    <dbReference type="NCBI Taxonomy" id="2316383"/>
    <lineage>
        <taxon>Bacteria</taxon>
        <taxon>Bacillati</taxon>
        <taxon>Bacillota</taxon>
        <taxon>Clostridia</taxon>
        <taxon>Thermosediminibacterales</taxon>
        <taxon>Tepidanaerobacteraceae</taxon>
        <taxon>Biomaibacter</taxon>
    </lineage>
</organism>
<reference evidence="10 11" key="1">
    <citation type="submission" date="2018-10" db="EMBL/GenBank/DDBJ databases">
        <authorList>
            <person name="Zhang X."/>
        </authorList>
    </citation>
    <scope>NUCLEOTIDE SEQUENCE [LARGE SCALE GENOMIC DNA]</scope>
    <source>
        <strain evidence="10 11">SK-G1</strain>
    </source>
</reference>
<evidence type="ECO:0000313" key="11">
    <source>
        <dbReference type="Proteomes" id="UP000280960"/>
    </source>
</evidence>
<dbReference type="SMART" id="SM00382">
    <property type="entry name" value="AAA"/>
    <property type="match status" value="1"/>
</dbReference>
<dbReference type="FunFam" id="3.40.50.300:FF:000006">
    <property type="entry name" value="DNA-binding transcriptional regulator NtrC"/>
    <property type="match status" value="1"/>
</dbReference>
<dbReference type="GO" id="GO:0006355">
    <property type="term" value="P:regulation of DNA-templated transcription"/>
    <property type="evidence" value="ECO:0007669"/>
    <property type="project" value="InterPro"/>
</dbReference>
<dbReference type="InterPro" id="IPR058031">
    <property type="entry name" value="AAA_lid_NorR"/>
</dbReference>
<dbReference type="EMBL" id="CP033169">
    <property type="protein sequence ID" value="AYO31406.1"/>
    <property type="molecule type" value="Genomic_DNA"/>
</dbReference>
<dbReference type="PANTHER" id="PTHR32071:SF113">
    <property type="entry name" value="ALGINATE BIOSYNTHESIS TRANSCRIPTIONAL REGULATORY PROTEIN ALGB"/>
    <property type="match status" value="1"/>
</dbReference>
<dbReference type="InterPro" id="IPR025943">
    <property type="entry name" value="Sigma_54_int_dom_ATP-bd_2"/>
</dbReference>
<dbReference type="PROSITE" id="PS50110">
    <property type="entry name" value="RESPONSE_REGULATORY"/>
    <property type="match status" value="1"/>
</dbReference>
<dbReference type="SUPFAM" id="SSF52172">
    <property type="entry name" value="CheY-like"/>
    <property type="match status" value="1"/>
</dbReference>
<proteinExistence type="predicted"/>
<dbReference type="PROSITE" id="PS00676">
    <property type="entry name" value="SIGMA54_INTERACT_2"/>
    <property type="match status" value="1"/>
</dbReference>
<accession>A0A3G2R7J6</accession>
<dbReference type="Proteomes" id="UP000280960">
    <property type="component" value="Chromosome"/>
</dbReference>
<feature type="modified residue" description="4-aspartylphosphate" evidence="7">
    <location>
        <position position="51"/>
    </location>
</feature>
<dbReference type="SUPFAM" id="SSF46689">
    <property type="entry name" value="Homeodomain-like"/>
    <property type="match status" value="1"/>
</dbReference>
<sequence>MKILIIDDEKSIRFSLQISLGKMGHEIFVAETGEEGLEDFRKYNPEIAIVDIKLPGIDGIQVLQEIKKYKKECLVIMITYLSEVRLAVEAMKMGAYDYFTKPFDLDEIKDTVNQAANYLMIKRQIEKSDNSLNTDLIGRSKAISEIKEVIKKISNLNFSTTVLIIGESGTGKEVIARAIHYSGVRAKRPFIALNCAAIPKTLQESELFGYEKGAFSDAKVSKKGMIEEADGGTLFLDEIADMDLSLQAKLLRTIQEKTFRRLGSNKEKTFDAHIVCATNKDLLKEIKEGRFREDLFYRLNVVPINIPPLRERIEDIELLAVEFIKIYNNKLNKNVAGISSGAIEILKRYKWPGNVREMKNLIERVMIFKEDSTDICEDDLPLEILTQDVDEDYDKNLNLENVEREAILTSLEKNSWNISRTAEELGISRLTLRRKIKRYNIK</sequence>
<dbReference type="InterPro" id="IPR003593">
    <property type="entry name" value="AAA+_ATPase"/>
</dbReference>
<dbReference type="Gene3D" id="3.40.50.2300">
    <property type="match status" value="1"/>
</dbReference>
<dbReference type="GO" id="GO:0005524">
    <property type="term" value="F:ATP binding"/>
    <property type="evidence" value="ECO:0007669"/>
    <property type="project" value="UniProtKB-KW"/>
</dbReference>
<dbReference type="Pfam" id="PF25601">
    <property type="entry name" value="AAA_lid_14"/>
    <property type="match status" value="1"/>
</dbReference>
<dbReference type="GO" id="GO:0043565">
    <property type="term" value="F:sequence-specific DNA binding"/>
    <property type="evidence" value="ECO:0007669"/>
    <property type="project" value="InterPro"/>
</dbReference>
<evidence type="ECO:0000256" key="4">
    <source>
        <dbReference type="ARBA" id="ARBA00023015"/>
    </source>
</evidence>
<keyword evidence="4" id="KW-0805">Transcription regulation</keyword>
<keyword evidence="2" id="KW-0547">Nucleotide-binding</keyword>
<dbReference type="Gene3D" id="1.10.10.60">
    <property type="entry name" value="Homeodomain-like"/>
    <property type="match status" value="1"/>
</dbReference>
<dbReference type="SUPFAM" id="SSF52540">
    <property type="entry name" value="P-loop containing nucleoside triphosphate hydrolases"/>
    <property type="match status" value="1"/>
</dbReference>
<dbReference type="InterPro" id="IPR001789">
    <property type="entry name" value="Sig_transdc_resp-reg_receiver"/>
</dbReference>
<dbReference type="InterPro" id="IPR002078">
    <property type="entry name" value="Sigma_54_int"/>
</dbReference>
<keyword evidence="11" id="KW-1185">Reference proteome</keyword>
<keyword evidence="3" id="KW-0067">ATP-binding</keyword>
<dbReference type="CDD" id="cd00009">
    <property type="entry name" value="AAA"/>
    <property type="match status" value="1"/>
</dbReference>
<feature type="domain" description="Response regulatory" evidence="9">
    <location>
        <begin position="2"/>
        <end position="116"/>
    </location>
</feature>
<dbReference type="InterPro" id="IPR002197">
    <property type="entry name" value="HTH_Fis"/>
</dbReference>
<comment type="function">
    <text evidence="6">May play the central regulatory role in sporulation. It may be an element of the effector pathway responsible for the activation of sporulation genes in response to nutritional stress. Spo0A may act in concert with spo0H (a sigma factor) to control the expression of some genes that are critical to the sporulation process.</text>
</comment>
<dbReference type="Gene3D" id="1.10.8.60">
    <property type="match status" value="1"/>
</dbReference>
<dbReference type="GO" id="GO:0000160">
    <property type="term" value="P:phosphorelay signal transduction system"/>
    <property type="evidence" value="ECO:0007669"/>
    <property type="project" value="InterPro"/>
</dbReference>
<dbReference type="PANTHER" id="PTHR32071">
    <property type="entry name" value="TRANSCRIPTIONAL REGULATORY PROTEIN"/>
    <property type="match status" value="1"/>
</dbReference>
<gene>
    <name evidence="10" type="ORF">D2962_13090</name>
</gene>
<dbReference type="AlphaFoldDB" id="A0A3G2R7J6"/>
<dbReference type="PROSITE" id="PS50045">
    <property type="entry name" value="SIGMA54_INTERACT_4"/>
    <property type="match status" value="1"/>
</dbReference>
<dbReference type="InterPro" id="IPR025662">
    <property type="entry name" value="Sigma_54_int_dom_ATP-bd_1"/>
</dbReference>
<dbReference type="Pfam" id="PF00072">
    <property type="entry name" value="Response_reg"/>
    <property type="match status" value="1"/>
</dbReference>
<evidence type="ECO:0000256" key="5">
    <source>
        <dbReference type="ARBA" id="ARBA00023163"/>
    </source>
</evidence>
<dbReference type="Pfam" id="PF00158">
    <property type="entry name" value="Sigma54_activat"/>
    <property type="match status" value="1"/>
</dbReference>
<dbReference type="RefSeq" id="WP_122015227.1">
    <property type="nucleotide sequence ID" value="NZ_CP033169.1"/>
</dbReference>
<evidence type="ECO:0000256" key="1">
    <source>
        <dbReference type="ARBA" id="ARBA00018672"/>
    </source>
</evidence>
<dbReference type="PROSITE" id="PS00675">
    <property type="entry name" value="SIGMA54_INTERACT_1"/>
    <property type="match status" value="1"/>
</dbReference>
<evidence type="ECO:0000256" key="2">
    <source>
        <dbReference type="ARBA" id="ARBA00022741"/>
    </source>
</evidence>
<evidence type="ECO:0000256" key="6">
    <source>
        <dbReference type="ARBA" id="ARBA00024867"/>
    </source>
</evidence>
<dbReference type="InterPro" id="IPR011006">
    <property type="entry name" value="CheY-like_superfamily"/>
</dbReference>
<evidence type="ECO:0000259" key="8">
    <source>
        <dbReference type="PROSITE" id="PS50045"/>
    </source>
</evidence>
<dbReference type="Pfam" id="PF02954">
    <property type="entry name" value="HTH_8"/>
    <property type="match status" value="1"/>
</dbReference>
<evidence type="ECO:0000256" key="3">
    <source>
        <dbReference type="ARBA" id="ARBA00022840"/>
    </source>
</evidence>
<keyword evidence="7" id="KW-0597">Phosphoprotein</keyword>
<dbReference type="InterPro" id="IPR027417">
    <property type="entry name" value="P-loop_NTPase"/>
</dbReference>
<keyword evidence="5" id="KW-0804">Transcription</keyword>
<protein>
    <recommendedName>
        <fullName evidence="1">Stage 0 sporulation protein A homolog</fullName>
    </recommendedName>
</protein>
<dbReference type="PRINTS" id="PR01590">
    <property type="entry name" value="HTHFIS"/>
</dbReference>
<dbReference type="KEGG" id="bacg:D2962_13090"/>